<name>A0A4Q5LWC5_9BACT</name>
<comment type="caution">
    <text evidence="1">The sequence shown here is derived from an EMBL/GenBank/DDBJ whole genome shotgun (WGS) entry which is preliminary data.</text>
</comment>
<organism evidence="1 2">
    <name type="scientific">Emticicia agri</name>
    <dbReference type="NCBI Taxonomy" id="2492393"/>
    <lineage>
        <taxon>Bacteria</taxon>
        <taxon>Pseudomonadati</taxon>
        <taxon>Bacteroidota</taxon>
        <taxon>Cytophagia</taxon>
        <taxon>Cytophagales</taxon>
        <taxon>Leadbetterellaceae</taxon>
        <taxon>Emticicia</taxon>
    </lineage>
</organism>
<dbReference type="RefSeq" id="WP_130023123.1">
    <property type="nucleotide sequence ID" value="NZ_SEWF01000037.1"/>
</dbReference>
<dbReference type="OrthoDB" id="954602at2"/>
<keyword evidence="2" id="KW-1185">Reference proteome</keyword>
<evidence type="ECO:0000313" key="1">
    <source>
        <dbReference type="EMBL" id="RYU93793.1"/>
    </source>
</evidence>
<gene>
    <name evidence="1" type="ORF">EWM59_20520</name>
</gene>
<dbReference type="EMBL" id="SEWF01000037">
    <property type="protein sequence ID" value="RYU93793.1"/>
    <property type="molecule type" value="Genomic_DNA"/>
</dbReference>
<dbReference type="Proteomes" id="UP000293162">
    <property type="component" value="Unassembled WGS sequence"/>
</dbReference>
<accession>A0A4Q5LWC5</accession>
<proteinExistence type="predicted"/>
<dbReference type="AlphaFoldDB" id="A0A4Q5LWC5"/>
<sequence length="157" mass="16915">MKKQILLLTIVFVSLLSACSKKGEDITPDGQANAKAGFFCKVDGKDFAPDFAYATSVLEGSYGVYGLYSTNDNLIYLQIPNNLGKGTHKIDDVTIKAHMNLGKTNDLQYSTIHGGTGTLVVTEKDAKGLKGTFSFTIKNHKGTQLAVSAGEFNVLFK</sequence>
<reference evidence="1 2" key="1">
    <citation type="submission" date="2019-02" db="EMBL/GenBank/DDBJ databases">
        <title>Bacterial novel species Emticicia sp. 17J42-9 isolated from soil.</title>
        <authorList>
            <person name="Jung H.-Y."/>
        </authorList>
    </citation>
    <scope>NUCLEOTIDE SEQUENCE [LARGE SCALE GENOMIC DNA]</scope>
    <source>
        <strain evidence="1 2">17J42-9</strain>
    </source>
</reference>
<protein>
    <submittedName>
        <fullName evidence="1">Uncharacterized protein</fullName>
    </submittedName>
</protein>
<evidence type="ECO:0000313" key="2">
    <source>
        <dbReference type="Proteomes" id="UP000293162"/>
    </source>
</evidence>
<dbReference type="PROSITE" id="PS51257">
    <property type="entry name" value="PROKAR_LIPOPROTEIN"/>
    <property type="match status" value="1"/>
</dbReference>